<organism evidence="2 3">
    <name type="scientific">Boletus reticuloceps</name>
    <dbReference type="NCBI Taxonomy" id="495285"/>
    <lineage>
        <taxon>Eukaryota</taxon>
        <taxon>Fungi</taxon>
        <taxon>Dikarya</taxon>
        <taxon>Basidiomycota</taxon>
        <taxon>Agaricomycotina</taxon>
        <taxon>Agaricomycetes</taxon>
        <taxon>Agaricomycetidae</taxon>
        <taxon>Boletales</taxon>
        <taxon>Boletineae</taxon>
        <taxon>Boletaceae</taxon>
        <taxon>Boletoideae</taxon>
        <taxon>Boletus</taxon>
    </lineage>
</organism>
<evidence type="ECO:0000259" key="1">
    <source>
        <dbReference type="Pfam" id="PF20722"/>
    </source>
</evidence>
<sequence>MYLTGGLLTWPALFKSEWRSIRHEDLFPLPSSSHRFTMFNDPTILQRRRLEESASAVQLPFNSVSVFHRIKFYNEELHRHETLDLIHANPPSNQNVPGRFDTALIQVRGVAVQSKQLQGKFYIYIAVRKSDVDIIIDFCVGRVKVIFSIPPKAIGLLFWRERQPPKHLVYVEWFTKFSAEPEPTTKMYRIRKAVRDGEPLASVVLVQVIGRSVHLLPKWGRNVPTEWTSSNVVDLCPVFFLNLFKDMSTYFNVR</sequence>
<dbReference type="InterPro" id="IPR049233">
    <property type="entry name" value="DUF6830"/>
</dbReference>
<gene>
    <name evidence="2" type="ORF">JVT61DRAFT_7876</name>
</gene>
<dbReference type="Proteomes" id="UP000683000">
    <property type="component" value="Unassembled WGS sequence"/>
</dbReference>
<name>A0A8I2YJG2_9AGAM</name>
<accession>A0A8I2YJG2</accession>
<dbReference type="AlphaFoldDB" id="A0A8I2YJG2"/>
<reference evidence="2" key="1">
    <citation type="submission" date="2021-03" db="EMBL/GenBank/DDBJ databases">
        <title>Evolutionary innovations through gain and loss of genes in the ectomycorrhizal Boletales.</title>
        <authorList>
            <person name="Wu G."/>
            <person name="Miyauchi S."/>
            <person name="Morin E."/>
            <person name="Yang Z.-L."/>
            <person name="Xu J."/>
            <person name="Martin F.M."/>
        </authorList>
    </citation>
    <scope>NUCLEOTIDE SEQUENCE</scope>
    <source>
        <strain evidence="2">BR01</strain>
    </source>
</reference>
<proteinExistence type="predicted"/>
<dbReference type="OrthoDB" id="2576233at2759"/>
<dbReference type="EMBL" id="JAGFBS010000028">
    <property type="protein sequence ID" value="KAG6372403.1"/>
    <property type="molecule type" value="Genomic_DNA"/>
</dbReference>
<comment type="caution">
    <text evidence="2">The sequence shown here is derived from an EMBL/GenBank/DDBJ whole genome shotgun (WGS) entry which is preliminary data.</text>
</comment>
<protein>
    <recommendedName>
        <fullName evidence="1">DUF6830 domain-containing protein</fullName>
    </recommendedName>
</protein>
<keyword evidence="3" id="KW-1185">Reference proteome</keyword>
<evidence type="ECO:0000313" key="3">
    <source>
        <dbReference type="Proteomes" id="UP000683000"/>
    </source>
</evidence>
<dbReference type="Pfam" id="PF20722">
    <property type="entry name" value="DUF6830"/>
    <property type="match status" value="1"/>
</dbReference>
<evidence type="ECO:0000313" key="2">
    <source>
        <dbReference type="EMBL" id="KAG6372403.1"/>
    </source>
</evidence>
<feature type="domain" description="DUF6830" evidence="1">
    <location>
        <begin position="51"/>
        <end position="108"/>
    </location>
</feature>